<accession>A0A6J6ZVQ0</accession>
<sequence>MGASVGEGDSLAVEVSGGAESLGAIASSSIGAELFSSASTGATIVSNIPVMMRAPMRLAKTEGSWTNRCERVGLPFVKRGLLAHLFLFTE</sequence>
<name>A0A6J6ZVQ0_9ZZZZ</name>
<proteinExistence type="predicted"/>
<reference evidence="1" key="1">
    <citation type="submission" date="2020-05" db="EMBL/GenBank/DDBJ databases">
        <authorList>
            <person name="Chiriac C."/>
            <person name="Salcher M."/>
            <person name="Ghai R."/>
            <person name="Kavagutti S V."/>
        </authorList>
    </citation>
    <scope>NUCLEOTIDE SEQUENCE</scope>
</reference>
<organism evidence="1">
    <name type="scientific">freshwater metagenome</name>
    <dbReference type="NCBI Taxonomy" id="449393"/>
    <lineage>
        <taxon>unclassified sequences</taxon>
        <taxon>metagenomes</taxon>
        <taxon>ecological metagenomes</taxon>
    </lineage>
</organism>
<dbReference type="EMBL" id="CAFABD010000068">
    <property type="protein sequence ID" value="CAB4824484.1"/>
    <property type="molecule type" value="Genomic_DNA"/>
</dbReference>
<gene>
    <name evidence="1" type="ORF">UFOPK3166_00553</name>
</gene>
<dbReference type="AlphaFoldDB" id="A0A6J6ZVQ0"/>
<evidence type="ECO:0000313" key="1">
    <source>
        <dbReference type="EMBL" id="CAB4824484.1"/>
    </source>
</evidence>
<protein>
    <submittedName>
        <fullName evidence="1">Unannotated protein</fullName>
    </submittedName>
</protein>